<evidence type="ECO:0000313" key="1">
    <source>
        <dbReference type="EMBL" id="CAE2321656.1"/>
    </source>
</evidence>
<sequence length="121" mass="13491">MSMSGKVKTLSPVPHARDRLVHITFSNNLGERYRVAAFHGQTLYEAAVKHKVQLGDLLTCHVILSPDTYNAYPKPLSEELEILEGFPERTPTSRMASFIQLDSSLPEPVVALGKFQETDIP</sequence>
<gene>
    <name evidence="1" type="ORF">GTHE00462_LOCUS27679</name>
</gene>
<protein>
    <submittedName>
        <fullName evidence="1">Uncharacterized protein</fullName>
    </submittedName>
</protein>
<dbReference type="Gene3D" id="3.10.20.30">
    <property type="match status" value="1"/>
</dbReference>
<reference evidence="1" key="1">
    <citation type="submission" date="2021-01" db="EMBL/GenBank/DDBJ databases">
        <authorList>
            <person name="Corre E."/>
            <person name="Pelletier E."/>
            <person name="Niang G."/>
            <person name="Scheremetjew M."/>
            <person name="Finn R."/>
            <person name="Kale V."/>
            <person name="Holt S."/>
            <person name="Cochrane G."/>
            <person name="Meng A."/>
            <person name="Brown T."/>
            <person name="Cohen L."/>
        </authorList>
    </citation>
    <scope>NUCLEOTIDE SEQUENCE</scope>
    <source>
        <strain evidence="1">CCMP 2712</strain>
    </source>
</reference>
<accession>A0A7S4P2J7</accession>
<dbReference type="GO" id="GO:0051536">
    <property type="term" value="F:iron-sulfur cluster binding"/>
    <property type="evidence" value="ECO:0007669"/>
    <property type="project" value="InterPro"/>
</dbReference>
<dbReference type="InterPro" id="IPR036010">
    <property type="entry name" value="2Fe-2S_ferredoxin-like_sf"/>
</dbReference>
<dbReference type="EMBL" id="HBKN01035475">
    <property type="protein sequence ID" value="CAE2321656.1"/>
    <property type="molecule type" value="Transcribed_RNA"/>
</dbReference>
<dbReference type="SUPFAM" id="SSF54292">
    <property type="entry name" value="2Fe-2S ferredoxin-like"/>
    <property type="match status" value="1"/>
</dbReference>
<name>A0A7S4P2J7_GUITH</name>
<proteinExistence type="predicted"/>
<dbReference type="InterPro" id="IPR012675">
    <property type="entry name" value="Beta-grasp_dom_sf"/>
</dbReference>
<dbReference type="AlphaFoldDB" id="A0A7S4P2J7"/>
<organism evidence="1">
    <name type="scientific">Guillardia theta</name>
    <name type="common">Cryptophyte</name>
    <name type="synonym">Cryptomonas phi</name>
    <dbReference type="NCBI Taxonomy" id="55529"/>
    <lineage>
        <taxon>Eukaryota</taxon>
        <taxon>Cryptophyceae</taxon>
        <taxon>Pyrenomonadales</taxon>
        <taxon>Geminigeraceae</taxon>
        <taxon>Guillardia</taxon>
    </lineage>
</organism>